<dbReference type="Pfam" id="PF05065">
    <property type="entry name" value="Phage_capsid"/>
    <property type="match status" value="1"/>
</dbReference>
<dbReference type="NCBIfam" id="TIGR01554">
    <property type="entry name" value="major_cap_HK97"/>
    <property type="match status" value="1"/>
</dbReference>
<evidence type="ECO:0000313" key="3">
    <source>
        <dbReference type="EMBL" id="QEL10875.1"/>
    </source>
</evidence>
<feature type="domain" description="Phage capsid-like C-terminal" evidence="2">
    <location>
        <begin position="135"/>
        <end position="403"/>
    </location>
</feature>
<dbReference type="Gene3D" id="3.30.2400.10">
    <property type="entry name" value="Major capsid protein gp5"/>
    <property type="match status" value="1"/>
</dbReference>
<name>A0A1S1NTX7_9GAMM</name>
<dbReference type="EMBL" id="CP043420">
    <property type="protein sequence ID" value="QEL10875.1"/>
    <property type="molecule type" value="Genomic_DNA"/>
</dbReference>
<evidence type="ECO:0000313" key="4">
    <source>
        <dbReference type="Proteomes" id="UP000322553"/>
    </source>
</evidence>
<organism evidence="3 4">
    <name type="scientific">Kushneria phosphatilytica</name>
    <dbReference type="NCBI Taxonomy" id="657387"/>
    <lineage>
        <taxon>Bacteria</taxon>
        <taxon>Pseudomonadati</taxon>
        <taxon>Pseudomonadota</taxon>
        <taxon>Gammaproteobacteria</taxon>
        <taxon>Oceanospirillales</taxon>
        <taxon>Halomonadaceae</taxon>
        <taxon>Kushneria</taxon>
    </lineage>
</organism>
<sequence length="412" mass="44794">MADNSKDQAQLLNEATTALNKVTEELKGTSEKALKEARDAGQLSAETKETVDRLLTTQNGLQESVNTLKASLGELEQEYARMPLGRAQDAARTAGQLVAEFEGLKAWNSGSVQGNQRISIPVQNAITTPDLGDGSIIAPDRQPGIDTQPKQRLFIRDLIASGRTASNTIYWVQQTGFTNNAKAVAENTAKPYSDIAFNEKITPVRTLAHMFKASKQILDDMAQLQSTVDAEMRYGLKYVEEQEILFGDGTGQHLEGIVPQASAFSAAFSVDQQNGIDDLRLAMLQAQLARFPASGHVLHFIDWAKIELTKDSMGRYILANPAALTGPTLWGLPVVATESASFQGKFLTGAFNAGAQLFDREDANVVISTENADDFEKNMISIRCEERLALAVKRPEAFVYGDFTVPTSGSTT</sequence>
<dbReference type="KEGG" id="kuy:FY550_06865"/>
<dbReference type="STRING" id="657387.BH688_03100"/>
<dbReference type="Proteomes" id="UP000322553">
    <property type="component" value="Chromosome"/>
</dbReference>
<dbReference type="InterPro" id="IPR024455">
    <property type="entry name" value="Phage_capsid"/>
</dbReference>
<dbReference type="Gene3D" id="3.30.2320.10">
    <property type="entry name" value="hypothetical protein PF0899 domain"/>
    <property type="match status" value="1"/>
</dbReference>
<evidence type="ECO:0000256" key="1">
    <source>
        <dbReference type="ARBA" id="ARBA00004328"/>
    </source>
</evidence>
<dbReference type="AlphaFoldDB" id="A0A1S1NTX7"/>
<accession>A0A1S1NTX7</accession>
<protein>
    <submittedName>
        <fullName evidence="3">Phage major capsid protein</fullName>
    </submittedName>
</protein>
<comment type="subcellular location">
    <subcellularLocation>
        <location evidence="1">Virion</location>
    </subcellularLocation>
</comment>
<gene>
    <name evidence="3" type="ORF">FY550_06865</name>
</gene>
<evidence type="ECO:0000259" key="2">
    <source>
        <dbReference type="Pfam" id="PF05065"/>
    </source>
</evidence>
<dbReference type="SUPFAM" id="SSF56563">
    <property type="entry name" value="Major capsid protein gp5"/>
    <property type="match status" value="1"/>
</dbReference>
<keyword evidence="4" id="KW-1185">Reference proteome</keyword>
<dbReference type="InterPro" id="IPR054612">
    <property type="entry name" value="Phage_capsid-like_C"/>
</dbReference>
<dbReference type="OrthoDB" id="637859at2"/>
<proteinExistence type="predicted"/>
<reference evidence="3 4" key="1">
    <citation type="submission" date="2019-08" db="EMBL/GenBank/DDBJ databases">
        <title>Complete genome sequence of Kushneria sp. YCWA18, a halophilic phosphate-solubilizing bacterium isolated from Daqiao saltern in China.</title>
        <authorList>
            <person name="Du G.-X."/>
            <person name="Qu L.-Y."/>
        </authorList>
    </citation>
    <scope>NUCLEOTIDE SEQUENCE [LARGE SCALE GENOMIC DNA]</scope>
    <source>
        <strain evidence="3 4">YCWA18</strain>
    </source>
</reference>
<dbReference type="RefSeq" id="WP_070977130.1">
    <property type="nucleotide sequence ID" value="NZ_CP043420.1"/>
</dbReference>